<proteinExistence type="predicted"/>
<feature type="region of interest" description="Disordered" evidence="1">
    <location>
        <begin position="472"/>
        <end position="514"/>
    </location>
</feature>
<feature type="compositionally biased region" description="Low complexity" evidence="1">
    <location>
        <begin position="430"/>
        <end position="447"/>
    </location>
</feature>
<comment type="caution">
    <text evidence="3">The sequence shown here is derived from an EMBL/GenBank/DDBJ whole genome shotgun (WGS) entry which is preliminary data.</text>
</comment>
<feature type="chain" id="PRO_5040213799" evidence="2">
    <location>
        <begin position="23"/>
        <end position="540"/>
    </location>
</feature>
<evidence type="ECO:0000256" key="2">
    <source>
        <dbReference type="SAM" id="SignalP"/>
    </source>
</evidence>
<organism evidence="3 4">
    <name type="scientific">Aureobasidium melanogenum</name>
    <name type="common">Aureobasidium pullulans var. melanogenum</name>
    <dbReference type="NCBI Taxonomy" id="46634"/>
    <lineage>
        <taxon>Eukaryota</taxon>
        <taxon>Fungi</taxon>
        <taxon>Dikarya</taxon>
        <taxon>Ascomycota</taxon>
        <taxon>Pezizomycotina</taxon>
        <taxon>Dothideomycetes</taxon>
        <taxon>Dothideomycetidae</taxon>
        <taxon>Dothideales</taxon>
        <taxon>Saccotheciaceae</taxon>
        <taxon>Aureobasidium</taxon>
    </lineage>
</organism>
<name>A0A9P8FG75_AURME</name>
<feature type="compositionally biased region" description="Low complexity" evidence="1">
    <location>
        <begin position="348"/>
        <end position="361"/>
    </location>
</feature>
<keyword evidence="4" id="KW-1185">Reference proteome</keyword>
<evidence type="ECO:0000313" key="3">
    <source>
        <dbReference type="EMBL" id="KAG9972371.1"/>
    </source>
</evidence>
<dbReference type="Proteomes" id="UP000729357">
    <property type="component" value="Unassembled WGS sequence"/>
</dbReference>
<sequence>MRRPVLLSPLLVLPSLLGLTDAISPTFPNGTEQDNNGTDTDAQAAKSRSASLDLDSFCSAQLSSFTATYQSTEIATSRWTWYEGVGPTDSLGDLTGSVTSQTYWTSTFLYTQYAIRAYTPKPPCCSSCYMTAGTIDFYFWPDQATPTAPASGQPSTSVNAEGFTFTSPSVYMAFSSLVASNRCGQVGDAWTNTTIAFDASEITTARPVTTLTQYESDYVSDGTTYRDMGSAVTTQPPPRSLDYNDVGQNCSTISGYVYWPDNPINAANAMYHDDPCHPVILLPPKLINMQQPWVDANCGPAPGMSGAYDPPRVLTPMLTGTELATPTPLWGGRLSGDGDASPASSVETGAPSTTTTRPVTTGVSAVYESAKPSASAEGASTVTLTADAVTTAVVISGQHVGPDSVTGVAGAILSGLGGVGSGSGSGSGSASGSKSGSESGSEPGSGSDAEESASRWNPTQAVAVSDITASAAISPSGSSSGKEVSSSNGNIKGSSSGSGTASDTSNIASAAATQSGAAASATLPKSAIWSLLAPIFLLWI</sequence>
<protein>
    <submittedName>
        <fullName evidence="3">Uncharacterized protein</fullName>
    </submittedName>
</protein>
<reference evidence="3" key="2">
    <citation type="submission" date="2021-08" db="EMBL/GenBank/DDBJ databases">
        <authorList>
            <person name="Gostincar C."/>
            <person name="Sun X."/>
            <person name="Song Z."/>
            <person name="Gunde-Cimerman N."/>
        </authorList>
    </citation>
    <scope>NUCLEOTIDE SEQUENCE</scope>
    <source>
        <strain evidence="3">EXF-9298</strain>
    </source>
</reference>
<keyword evidence="2" id="KW-0732">Signal</keyword>
<evidence type="ECO:0000256" key="1">
    <source>
        <dbReference type="SAM" id="MobiDB-lite"/>
    </source>
</evidence>
<accession>A0A9P8FG75</accession>
<feature type="signal peptide" evidence="2">
    <location>
        <begin position="1"/>
        <end position="22"/>
    </location>
</feature>
<dbReference type="AlphaFoldDB" id="A0A9P8FG75"/>
<gene>
    <name evidence="3" type="ORF">KCU98_g13289</name>
</gene>
<dbReference type="EMBL" id="JAHFXS010002422">
    <property type="protein sequence ID" value="KAG9972371.1"/>
    <property type="molecule type" value="Genomic_DNA"/>
</dbReference>
<feature type="non-terminal residue" evidence="3">
    <location>
        <position position="540"/>
    </location>
</feature>
<reference evidence="3" key="1">
    <citation type="journal article" date="2021" name="J Fungi (Basel)">
        <title>Virulence traits and population genomics of the black yeast Aureobasidium melanogenum.</title>
        <authorList>
            <person name="Cernosa A."/>
            <person name="Sun X."/>
            <person name="Gostincar C."/>
            <person name="Fang C."/>
            <person name="Gunde-Cimerman N."/>
            <person name="Song Z."/>
        </authorList>
    </citation>
    <scope>NUCLEOTIDE SEQUENCE</scope>
    <source>
        <strain evidence="3">EXF-9298</strain>
    </source>
</reference>
<feature type="region of interest" description="Disordered" evidence="1">
    <location>
        <begin position="324"/>
        <end position="361"/>
    </location>
</feature>
<feature type="compositionally biased region" description="Gly residues" evidence="1">
    <location>
        <begin position="420"/>
        <end position="429"/>
    </location>
</feature>
<feature type="region of interest" description="Disordered" evidence="1">
    <location>
        <begin position="420"/>
        <end position="459"/>
    </location>
</feature>
<evidence type="ECO:0000313" key="4">
    <source>
        <dbReference type="Proteomes" id="UP000729357"/>
    </source>
</evidence>